<sequence length="140" mass="15651">MPVPMEYRLASQDFERFLAEVAEATGLATRNQAYTTTQAVLLAFRRRLDVTQAIAFAQVLPAMLRALFVMDWDPQEPRVTGWDRAAMTEEVRRLRIDHNFSPESAIADVARVLRGHVDAAAFARCLATLSPEAQAFWAAG</sequence>
<dbReference type="Gene3D" id="1.10.490.110">
    <property type="entry name" value="Uncharacterized conserved protein DUF2267"/>
    <property type="match status" value="1"/>
</dbReference>
<comment type="caution">
    <text evidence="1">The sequence shown here is derived from an EMBL/GenBank/DDBJ whole genome shotgun (WGS) entry which is preliminary data.</text>
</comment>
<accession>A0ABW0P3G4</accession>
<organism evidence="1 2">
    <name type="scientific">Bosea massiliensis</name>
    <dbReference type="NCBI Taxonomy" id="151419"/>
    <lineage>
        <taxon>Bacteria</taxon>
        <taxon>Pseudomonadati</taxon>
        <taxon>Pseudomonadota</taxon>
        <taxon>Alphaproteobacteria</taxon>
        <taxon>Hyphomicrobiales</taxon>
        <taxon>Boseaceae</taxon>
        <taxon>Bosea</taxon>
    </lineage>
</organism>
<dbReference type="EMBL" id="JBHSLU010000026">
    <property type="protein sequence ID" value="MFC5505957.1"/>
    <property type="molecule type" value="Genomic_DNA"/>
</dbReference>
<dbReference type="InterPro" id="IPR038282">
    <property type="entry name" value="DUF2267_sf"/>
</dbReference>
<reference evidence="2" key="1">
    <citation type="journal article" date="2019" name="Int. J. Syst. Evol. Microbiol.">
        <title>The Global Catalogue of Microorganisms (GCM) 10K type strain sequencing project: providing services to taxonomists for standard genome sequencing and annotation.</title>
        <authorList>
            <consortium name="The Broad Institute Genomics Platform"/>
            <consortium name="The Broad Institute Genome Sequencing Center for Infectious Disease"/>
            <person name="Wu L."/>
            <person name="Ma J."/>
        </authorList>
    </citation>
    <scope>NUCLEOTIDE SEQUENCE [LARGE SCALE GENOMIC DNA]</scope>
    <source>
        <strain evidence="2">CCUG 43117</strain>
    </source>
</reference>
<dbReference type="InterPro" id="IPR018727">
    <property type="entry name" value="DUF2267"/>
</dbReference>
<proteinExistence type="predicted"/>
<keyword evidence="2" id="KW-1185">Reference proteome</keyword>
<protein>
    <submittedName>
        <fullName evidence="1">DUF2267 domain-containing protein</fullName>
    </submittedName>
</protein>
<name>A0ABW0P3G4_9HYPH</name>
<dbReference type="Pfam" id="PF10025">
    <property type="entry name" value="DUF2267"/>
    <property type="match status" value="1"/>
</dbReference>
<dbReference type="RefSeq" id="WP_066735327.1">
    <property type="nucleotide sequence ID" value="NZ_JBHSLU010000026.1"/>
</dbReference>
<gene>
    <name evidence="1" type="ORF">ACFPN9_11875</name>
</gene>
<evidence type="ECO:0000313" key="1">
    <source>
        <dbReference type="EMBL" id="MFC5505957.1"/>
    </source>
</evidence>
<dbReference type="Proteomes" id="UP001596060">
    <property type="component" value="Unassembled WGS sequence"/>
</dbReference>
<evidence type="ECO:0000313" key="2">
    <source>
        <dbReference type="Proteomes" id="UP001596060"/>
    </source>
</evidence>